<dbReference type="RefSeq" id="WP_089708190.1">
    <property type="nucleotide sequence ID" value="NZ_FNII01000023.1"/>
</dbReference>
<protein>
    <submittedName>
        <fullName evidence="2">Uncharacterized protein</fullName>
    </submittedName>
</protein>
<proteinExistence type="predicted"/>
<name>A0A1H0IZF9_9GAMM</name>
<feature type="region of interest" description="Disordered" evidence="1">
    <location>
        <begin position="83"/>
        <end position="114"/>
    </location>
</feature>
<gene>
    <name evidence="2" type="ORF">SAMN04487951_1236</name>
</gene>
<dbReference type="AlphaFoldDB" id="A0A1H0IZF9"/>
<dbReference type="Proteomes" id="UP000199677">
    <property type="component" value="Unassembled WGS sequence"/>
</dbReference>
<reference evidence="3" key="1">
    <citation type="submission" date="2016-10" db="EMBL/GenBank/DDBJ databases">
        <authorList>
            <person name="Varghese N."/>
            <person name="Submissions S."/>
        </authorList>
    </citation>
    <scope>NUCLEOTIDE SEQUENCE [LARGE SCALE GENOMIC DNA]</scope>
    <source>
        <strain evidence="3">CGMCC 1.6494</strain>
    </source>
</reference>
<feature type="region of interest" description="Disordered" evidence="1">
    <location>
        <begin position="1"/>
        <end position="23"/>
    </location>
</feature>
<evidence type="ECO:0000256" key="1">
    <source>
        <dbReference type="SAM" id="MobiDB-lite"/>
    </source>
</evidence>
<dbReference type="STRING" id="416873.SAMN04487951_1236"/>
<keyword evidence="3" id="KW-1185">Reference proteome</keyword>
<sequence>MGIFEKLKKAKQPAPKSNVGSEKVNEITISEAELRKTLKGFLYSEDLVEEMLPTFRKLYDGHPEFKEVVELIQAKEKELNNINEQQGYFNQDSNPNDDPEKTSDNTEDEEGGKDYLMEILESRYGE</sequence>
<evidence type="ECO:0000313" key="3">
    <source>
        <dbReference type="Proteomes" id="UP000199677"/>
    </source>
</evidence>
<organism evidence="2 3">
    <name type="scientific">Vreelandella arcis</name>
    <dbReference type="NCBI Taxonomy" id="416873"/>
    <lineage>
        <taxon>Bacteria</taxon>
        <taxon>Pseudomonadati</taxon>
        <taxon>Pseudomonadota</taxon>
        <taxon>Gammaproteobacteria</taxon>
        <taxon>Oceanospirillales</taxon>
        <taxon>Halomonadaceae</taxon>
        <taxon>Vreelandella</taxon>
    </lineage>
</organism>
<accession>A0A1H0IZF9</accession>
<feature type="compositionally biased region" description="Polar residues" evidence="1">
    <location>
        <begin position="83"/>
        <end position="96"/>
    </location>
</feature>
<dbReference type="EMBL" id="FNII01000023">
    <property type="protein sequence ID" value="SDO36898.1"/>
    <property type="molecule type" value="Genomic_DNA"/>
</dbReference>
<evidence type="ECO:0000313" key="2">
    <source>
        <dbReference type="EMBL" id="SDO36898.1"/>
    </source>
</evidence>